<comment type="caution">
    <text evidence="2">The sequence shown here is derived from an EMBL/GenBank/DDBJ whole genome shotgun (WGS) entry which is preliminary data.</text>
</comment>
<feature type="chain" id="PRO_5041949186" evidence="1">
    <location>
        <begin position="26"/>
        <end position="110"/>
    </location>
</feature>
<evidence type="ECO:0000313" key="2">
    <source>
        <dbReference type="EMBL" id="KAK3695529.1"/>
    </source>
</evidence>
<accession>A0AAE1CIG2</accession>
<organism evidence="2 3">
    <name type="scientific">Podospora appendiculata</name>
    <dbReference type="NCBI Taxonomy" id="314037"/>
    <lineage>
        <taxon>Eukaryota</taxon>
        <taxon>Fungi</taxon>
        <taxon>Dikarya</taxon>
        <taxon>Ascomycota</taxon>
        <taxon>Pezizomycotina</taxon>
        <taxon>Sordariomycetes</taxon>
        <taxon>Sordariomycetidae</taxon>
        <taxon>Sordariales</taxon>
        <taxon>Podosporaceae</taxon>
        <taxon>Podospora</taxon>
    </lineage>
</organism>
<evidence type="ECO:0000256" key="1">
    <source>
        <dbReference type="SAM" id="SignalP"/>
    </source>
</evidence>
<dbReference type="Proteomes" id="UP001270362">
    <property type="component" value="Unassembled WGS sequence"/>
</dbReference>
<reference evidence="2" key="1">
    <citation type="journal article" date="2023" name="Mol. Phylogenet. Evol.">
        <title>Genome-scale phylogeny and comparative genomics of the fungal order Sordariales.</title>
        <authorList>
            <person name="Hensen N."/>
            <person name="Bonometti L."/>
            <person name="Westerberg I."/>
            <person name="Brannstrom I.O."/>
            <person name="Guillou S."/>
            <person name="Cros-Aarteil S."/>
            <person name="Calhoun S."/>
            <person name="Haridas S."/>
            <person name="Kuo A."/>
            <person name="Mondo S."/>
            <person name="Pangilinan J."/>
            <person name="Riley R."/>
            <person name="LaButti K."/>
            <person name="Andreopoulos B."/>
            <person name="Lipzen A."/>
            <person name="Chen C."/>
            <person name="Yan M."/>
            <person name="Daum C."/>
            <person name="Ng V."/>
            <person name="Clum A."/>
            <person name="Steindorff A."/>
            <person name="Ohm R.A."/>
            <person name="Martin F."/>
            <person name="Silar P."/>
            <person name="Natvig D.O."/>
            <person name="Lalanne C."/>
            <person name="Gautier V."/>
            <person name="Ament-Velasquez S.L."/>
            <person name="Kruys A."/>
            <person name="Hutchinson M.I."/>
            <person name="Powell A.J."/>
            <person name="Barry K."/>
            <person name="Miller A.N."/>
            <person name="Grigoriev I.V."/>
            <person name="Debuchy R."/>
            <person name="Gladieux P."/>
            <person name="Hiltunen Thoren M."/>
            <person name="Johannesson H."/>
        </authorList>
    </citation>
    <scope>NUCLEOTIDE SEQUENCE</scope>
    <source>
        <strain evidence="2">CBS 314.62</strain>
    </source>
</reference>
<gene>
    <name evidence="2" type="ORF">B0T22DRAFT_109972</name>
</gene>
<evidence type="ECO:0000313" key="3">
    <source>
        <dbReference type="Proteomes" id="UP001270362"/>
    </source>
</evidence>
<keyword evidence="3" id="KW-1185">Reference proteome</keyword>
<keyword evidence="1" id="KW-0732">Signal</keyword>
<feature type="signal peptide" evidence="1">
    <location>
        <begin position="1"/>
        <end position="25"/>
    </location>
</feature>
<protein>
    <submittedName>
        <fullName evidence="2">Uncharacterized protein</fullName>
    </submittedName>
</protein>
<reference evidence="2" key="2">
    <citation type="submission" date="2023-06" db="EMBL/GenBank/DDBJ databases">
        <authorList>
            <consortium name="Lawrence Berkeley National Laboratory"/>
            <person name="Haridas S."/>
            <person name="Hensen N."/>
            <person name="Bonometti L."/>
            <person name="Westerberg I."/>
            <person name="Brannstrom I.O."/>
            <person name="Guillou S."/>
            <person name="Cros-Aarteil S."/>
            <person name="Calhoun S."/>
            <person name="Kuo A."/>
            <person name="Mondo S."/>
            <person name="Pangilinan J."/>
            <person name="Riley R."/>
            <person name="Labutti K."/>
            <person name="Andreopoulos B."/>
            <person name="Lipzen A."/>
            <person name="Chen C."/>
            <person name="Yanf M."/>
            <person name="Daum C."/>
            <person name="Ng V."/>
            <person name="Clum A."/>
            <person name="Steindorff A."/>
            <person name="Ohm R."/>
            <person name="Martin F."/>
            <person name="Silar P."/>
            <person name="Natvig D."/>
            <person name="Lalanne C."/>
            <person name="Gautier V."/>
            <person name="Ament-Velasquez S.L."/>
            <person name="Kruys A."/>
            <person name="Hutchinson M.I."/>
            <person name="Powell A.J."/>
            <person name="Barry K."/>
            <person name="Miller A.N."/>
            <person name="Grigoriev I.V."/>
            <person name="Debuchy R."/>
            <person name="Gladieux P."/>
            <person name="Thoren M.H."/>
            <person name="Johannesson H."/>
        </authorList>
    </citation>
    <scope>NUCLEOTIDE SEQUENCE</scope>
    <source>
        <strain evidence="2">CBS 314.62</strain>
    </source>
</reference>
<dbReference type="AlphaFoldDB" id="A0AAE1CIG2"/>
<proteinExistence type="predicted"/>
<sequence length="110" mass="12283">MAARHGAQAWGLLNLLGRILWRARLLEMLRSHTAALEASQGVETNLPDHPAVHDGRRRGDGGDGIATWYINPEGTFGPEGGLSANEKRRVASGECFSASAFFFFFWRRWR</sequence>
<name>A0AAE1CIG2_9PEZI</name>
<dbReference type="EMBL" id="JAULSO010000001">
    <property type="protein sequence ID" value="KAK3695529.1"/>
    <property type="molecule type" value="Genomic_DNA"/>
</dbReference>